<dbReference type="InterPro" id="IPR036068">
    <property type="entry name" value="Nicotinate_pribotase-like_C"/>
</dbReference>
<keyword evidence="2" id="KW-1185">Reference proteome</keyword>
<dbReference type="SUPFAM" id="SSF51690">
    <property type="entry name" value="Nicotinate/Quinolinate PRTase C-terminal domain-like"/>
    <property type="match status" value="1"/>
</dbReference>
<dbReference type="RefSeq" id="WP_373313600.1">
    <property type="nucleotide sequence ID" value="NZ_BNAT01000050.1"/>
</dbReference>
<dbReference type="EMBL" id="BNAT01000050">
    <property type="protein sequence ID" value="GHE60228.1"/>
    <property type="molecule type" value="Genomic_DNA"/>
</dbReference>
<evidence type="ECO:0000313" key="2">
    <source>
        <dbReference type="Proteomes" id="UP000603227"/>
    </source>
</evidence>
<name>A0A919DNL1_9ACTN</name>
<gene>
    <name evidence="1" type="ORF">GCM10017771_83400</name>
</gene>
<dbReference type="AlphaFoldDB" id="A0A919DNL1"/>
<organism evidence="1 2">
    <name type="scientific">Streptomyces capitiformicae</name>
    <dbReference type="NCBI Taxonomy" id="2014920"/>
    <lineage>
        <taxon>Bacteria</taxon>
        <taxon>Bacillati</taxon>
        <taxon>Actinomycetota</taxon>
        <taxon>Actinomycetes</taxon>
        <taxon>Kitasatosporales</taxon>
        <taxon>Streptomycetaceae</taxon>
        <taxon>Streptomyces</taxon>
    </lineage>
</organism>
<proteinExistence type="predicted"/>
<evidence type="ECO:0000313" key="1">
    <source>
        <dbReference type="EMBL" id="GHE60228.1"/>
    </source>
</evidence>
<sequence>MVEYAGRPVMKLSSAKVTAPGPKQVFRRPGYADVIGLDDERPTHGGAPLLETVMRNGRRGGGRPRLVECAERFAADLGGLPPAARRIRDPVAPRAVLSGRLTDLADQVRRRIEASVPG</sequence>
<reference evidence="1" key="2">
    <citation type="submission" date="2020-09" db="EMBL/GenBank/DDBJ databases">
        <authorList>
            <person name="Sun Q."/>
            <person name="Zhou Y."/>
        </authorList>
    </citation>
    <scope>NUCLEOTIDE SEQUENCE</scope>
    <source>
        <strain evidence="1">CGMCC 4.7403</strain>
    </source>
</reference>
<protein>
    <submittedName>
        <fullName evidence="1">Uncharacterized protein</fullName>
    </submittedName>
</protein>
<dbReference type="GO" id="GO:0009435">
    <property type="term" value="P:NAD+ biosynthetic process"/>
    <property type="evidence" value="ECO:0007669"/>
    <property type="project" value="InterPro"/>
</dbReference>
<accession>A0A919DNL1</accession>
<comment type="caution">
    <text evidence="1">The sequence shown here is derived from an EMBL/GenBank/DDBJ whole genome shotgun (WGS) entry which is preliminary data.</text>
</comment>
<dbReference type="Proteomes" id="UP000603227">
    <property type="component" value="Unassembled WGS sequence"/>
</dbReference>
<reference evidence="1" key="1">
    <citation type="journal article" date="2014" name="Int. J. Syst. Evol. Microbiol.">
        <title>Complete genome sequence of Corynebacterium casei LMG S-19264T (=DSM 44701T), isolated from a smear-ripened cheese.</title>
        <authorList>
            <consortium name="US DOE Joint Genome Institute (JGI-PGF)"/>
            <person name="Walter F."/>
            <person name="Albersmeier A."/>
            <person name="Kalinowski J."/>
            <person name="Ruckert C."/>
        </authorList>
    </citation>
    <scope>NUCLEOTIDE SEQUENCE</scope>
    <source>
        <strain evidence="1">CGMCC 4.7403</strain>
    </source>
</reference>